<organism evidence="3 4">
    <name type="scientific">Dactylosporangium maewongense</name>
    <dbReference type="NCBI Taxonomy" id="634393"/>
    <lineage>
        <taxon>Bacteria</taxon>
        <taxon>Bacillati</taxon>
        <taxon>Actinomycetota</taxon>
        <taxon>Actinomycetes</taxon>
        <taxon>Micromonosporales</taxon>
        <taxon>Micromonosporaceae</taxon>
        <taxon>Dactylosporangium</taxon>
    </lineage>
</organism>
<evidence type="ECO:0000256" key="1">
    <source>
        <dbReference type="SAM" id="Phobius"/>
    </source>
</evidence>
<dbReference type="SUPFAM" id="SSF52317">
    <property type="entry name" value="Class I glutamine amidotransferase-like"/>
    <property type="match status" value="2"/>
</dbReference>
<sequence length="440" mass="46575">MARAALYAQPGGGTLAHGYKHLRCHRGEIRAFVHAGGRYLGFCLGGYIAGSTPGFGVLPGNTDQYITSPEATVASEDDTLVEVAWLGRRRTPFFQDGSYFWVQPNTNATVVATYPNGTTAALVVGFGQGRVGVVEPHPEATRNWYTDAALAIDRFGIDLGLDLHADGTDRRQSSIHDLPAIRGQDSEVRTMKRRNFLISASTAGILAGLTGGAGVGYASSRNRPLALVYRGPASYPGCSEAVAALLTGAPTEFRIQFCGPDENVQLSADALAAATIYAQPGGGDVTSAWRSLRAYSDDVRDFVHNGGHYLGFCLGAYLAGGNPGFGLLTGVTVGSYIRSANASVRGTDGAILGVTWRDQRRHMYFQDGAHFRLQRSAPATVLATYDTGAAAAVITTYGAGRVGLVGPHPEADQSWYTGGMANPDGIRFDLGHDLIESTIH</sequence>
<accession>A0ABP4P5E6</accession>
<keyword evidence="1" id="KW-0472">Membrane</keyword>
<name>A0ABP4P5E6_9ACTN</name>
<evidence type="ECO:0000259" key="2">
    <source>
        <dbReference type="Pfam" id="PF09825"/>
    </source>
</evidence>
<keyword evidence="1" id="KW-1133">Transmembrane helix</keyword>
<protein>
    <recommendedName>
        <fullName evidence="2">Biotin-protein ligase N-terminal domain-containing protein</fullName>
    </recommendedName>
</protein>
<gene>
    <name evidence="3" type="ORF">GCM10009827_115060</name>
</gene>
<comment type="caution">
    <text evidence="3">The sequence shown here is derived from an EMBL/GenBank/DDBJ whole genome shotgun (WGS) entry which is preliminary data.</text>
</comment>
<reference evidence="4" key="1">
    <citation type="journal article" date="2019" name="Int. J. Syst. Evol. Microbiol.">
        <title>The Global Catalogue of Microorganisms (GCM) 10K type strain sequencing project: providing services to taxonomists for standard genome sequencing and annotation.</title>
        <authorList>
            <consortium name="The Broad Institute Genomics Platform"/>
            <consortium name="The Broad Institute Genome Sequencing Center for Infectious Disease"/>
            <person name="Wu L."/>
            <person name="Ma J."/>
        </authorList>
    </citation>
    <scope>NUCLEOTIDE SEQUENCE [LARGE SCALE GENOMIC DNA]</scope>
    <source>
        <strain evidence="4">JCM 15933</strain>
    </source>
</reference>
<feature type="domain" description="Biotin-protein ligase N-terminal" evidence="2">
    <location>
        <begin position="274"/>
        <end position="322"/>
    </location>
</feature>
<keyword evidence="4" id="KW-1185">Reference proteome</keyword>
<evidence type="ECO:0000313" key="3">
    <source>
        <dbReference type="EMBL" id="GAA1574157.1"/>
    </source>
</evidence>
<dbReference type="InterPro" id="IPR029062">
    <property type="entry name" value="Class_I_gatase-like"/>
</dbReference>
<dbReference type="Gene3D" id="3.40.50.880">
    <property type="match status" value="2"/>
</dbReference>
<dbReference type="InterPro" id="IPR019197">
    <property type="entry name" value="Biotin-prot_ligase_N"/>
</dbReference>
<dbReference type="Proteomes" id="UP001501470">
    <property type="component" value="Unassembled WGS sequence"/>
</dbReference>
<keyword evidence="1" id="KW-0812">Transmembrane</keyword>
<dbReference type="RefSeq" id="WP_344515046.1">
    <property type="nucleotide sequence ID" value="NZ_BAAAQD010000051.1"/>
</dbReference>
<feature type="domain" description="Biotin-protein ligase N-terminal" evidence="2">
    <location>
        <begin position="3"/>
        <end position="55"/>
    </location>
</feature>
<evidence type="ECO:0000313" key="4">
    <source>
        <dbReference type="Proteomes" id="UP001501470"/>
    </source>
</evidence>
<dbReference type="EMBL" id="BAAAQD010000051">
    <property type="protein sequence ID" value="GAA1574157.1"/>
    <property type="molecule type" value="Genomic_DNA"/>
</dbReference>
<dbReference type="Pfam" id="PF09825">
    <property type="entry name" value="BPL_N"/>
    <property type="match status" value="2"/>
</dbReference>
<feature type="transmembrane region" description="Helical" evidence="1">
    <location>
        <begin position="196"/>
        <end position="218"/>
    </location>
</feature>
<proteinExistence type="predicted"/>